<dbReference type="Proteomes" id="UP000237271">
    <property type="component" value="Unassembled WGS sequence"/>
</dbReference>
<feature type="domain" description="EF-hand" evidence="5">
    <location>
        <begin position="702"/>
        <end position="737"/>
    </location>
</feature>
<dbReference type="EMBL" id="NCKW01016925">
    <property type="protein sequence ID" value="POM60172.1"/>
    <property type="molecule type" value="Genomic_DNA"/>
</dbReference>
<feature type="compositionally biased region" description="Polar residues" evidence="4">
    <location>
        <begin position="839"/>
        <end position="863"/>
    </location>
</feature>
<dbReference type="InterPro" id="IPR011992">
    <property type="entry name" value="EF-hand-dom_pair"/>
</dbReference>
<dbReference type="SUPFAM" id="SSF47473">
    <property type="entry name" value="EF-hand"/>
    <property type="match status" value="4"/>
</dbReference>
<accession>A0A2P4X3P4</accession>
<feature type="domain" description="EF-hand" evidence="5">
    <location>
        <begin position="998"/>
        <end position="1033"/>
    </location>
</feature>
<dbReference type="CDD" id="cd00051">
    <property type="entry name" value="EFh"/>
    <property type="match status" value="1"/>
</dbReference>
<feature type="region of interest" description="Disordered" evidence="4">
    <location>
        <begin position="1149"/>
        <end position="1196"/>
    </location>
</feature>
<sequence>MALSTASLTQWKERQQQCAEQVDLPALLNTVRSSLRSQGLIAWVNLSLALEKTQSDSGGLTNGALKRLLNDCRVPISDVDARALIQRLGQNAEEDGRVTADSIKNLIFGALTGRKLEFVQSAFDALDRKGVGYLALQDIIAAHDARRHPSVMFGEQTADHVAREFQTAFMAVARRTGTAFVSWAQWLTYFQCVAAEAPSDEYFELLMKRVWHADLRCSLQEAAGVADLNSRMDSIAQPAPAAVAPVSLFQAIQNSHNASNNAKMVLSISTTAPPTDQHRSNSFCFSPMDPDASPRGTATRTTNDFLKGSQFAACLSEVTSPASSVSSVRSGSGLSVDTLDPGAASVLRKLQSGLRARGLQGLVELGRCLRLGDVDGDAKLTLGEFRRALQNSYETNRSTTPNYTPLSDADLRGLFQYLDCDRTGCVPVEAALDLLRGTMSARRLRLVHAAYQTLARETGTTFLDACDVVQRYDASHHPDVIAQRKSEEQCFREFIENFDMDENSASLLQGKILPRQWEAYYHNVSFLVYDDDLFELIVRNTWRLPSIGTQAEATSKSTPPILTESSRGSSDSIRQPTSINTGEATWSGRRTGMGSQQAFAILQPDLFDRLPPSGVISPSSAVNMVIPGSPGAVSKQSKELRRTIHSLRCGLKERGLSGFITLQQQLRLAAGRLDDDYVDELNDGNLGFHEFVRALKSSGVHVTGRDAQSLFYHFDSNHDGTMNVTEFLNGVREPMNSRRQLMVRMAFDALDRSGSGELDAAVIATSFDARRLPDVLSGRKTDCEIHAEFLDTFGLVTEQQRQRRVNFDVWERYYANVSAAIDEDDQFEQMVRNAWHLGPSNSGRAPMATTKSTPSENTRSIQRQDPGRSSVHELLDHSGAYSTPSNSGTSPSMTLRRAKNNVSSSIAACLGKPQSTQQPNISADATSGVTSPGKREIHLHPAGVQAILSKLKSVLQAQGTPGFCTLNRRLRAARGNAMNLQDLRLAAADCELTLPGGLTDADLRLMFQYLDNDGDGRIVPDELINIVRPALTGPRLECVRDAFAKLSKARNHRDVEIAQLEPSDVVDEFDASAHPDVLAGRRGVDQVCREFLETFDIDGGAQGGKITWDQWREYYLNVSASIASDKAFEEMVCNVWHLDGGAIKSSIKSDVDAESAAQPQQQQDNQRGRTNGTASSWNISQQSVVSPPAGIRTTPAAMDPPVQLIKERKILSLKDVASGTAMTDATRLTSSRGTSLGVEAISTFPGDTVLHAIRYRIRQSNSLADVVQLRSRLYQAADARTGTVTYLRCCDALNSALGLALGESQGRSLFEHLSHVSQANCDDNTTTGGRFLQQQHRVNGYDGSNNRLPLRQVLDGLLERLNPACLASATQVYTALQSAGKGRVFPAALASSFQAARHPDVVLGRTSAAQVFQDFALNFEVAGGDGVVSFQHFEAYCVNLRATLGSDELLQLVLRDCFNS</sequence>
<dbReference type="OrthoDB" id="444540at2759"/>
<feature type="compositionally biased region" description="Polar residues" evidence="4">
    <location>
        <begin position="1168"/>
        <end position="1185"/>
    </location>
</feature>
<evidence type="ECO:0000256" key="2">
    <source>
        <dbReference type="ARBA" id="ARBA00022737"/>
    </source>
</evidence>
<evidence type="ECO:0000313" key="6">
    <source>
        <dbReference type="EMBL" id="POM60172.1"/>
    </source>
</evidence>
<dbReference type="PANTHER" id="PTHR34524:SF6">
    <property type="entry name" value="CALCYPHOSINE LIKE"/>
    <property type="match status" value="1"/>
</dbReference>
<dbReference type="Pfam" id="PF13833">
    <property type="entry name" value="EF-hand_8"/>
    <property type="match status" value="1"/>
</dbReference>
<keyword evidence="3" id="KW-0106">Calcium</keyword>
<proteinExistence type="predicted"/>
<gene>
    <name evidence="6" type="ORF">PHPALM_31006</name>
</gene>
<dbReference type="InterPro" id="IPR002048">
    <property type="entry name" value="EF_hand_dom"/>
</dbReference>
<comment type="caution">
    <text evidence="6">The sequence shown here is derived from an EMBL/GenBank/DDBJ whole genome shotgun (WGS) entry which is preliminary data.</text>
</comment>
<keyword evidence="2" id="KW-0677">Repeat</keyword>
<dbReference type="InterPro" id="IPR051581">
    <property type="entry name" value="Ca-bind"/>
</dbReference>
<reference evidence="6 7" key="1">
    <citation type="journal article" date="2017" name="Genome Biol. Evol.">
        <title>Phytophthora megakarya and P. palmivora, closely related causal agents of cacao black pod rot, underwent increases in genome sizes and gene numbers by different mechanisms.</title>
        <authorList>
            <person name="Ali S.S."/>
            <person name="Shao J."/>
            <person name="Lary D.J."/>
            <person name="Kronmiller B."/>
            <person name="Shen D."/>
            <person name="Strem M.D."/>
            <person name="Amoako-Attah I."/>
            <person name="Akrofi A.Y."/>
            <person name="Begoude B.A."/>
            <person name="Ten Hoopen G.M."/>
            <person name="Coulibaly K."/>
            <person name="Kebe B.I."/>
            <person name="Melnick R.L."/>
            <person name="Guiltinan M.J."/>
            <person name="Tyler B.M."/>
            <person name="Meinhardt L.W."/>
            <person name="Bailey B.A."/>
        </authorList>
    </citation>
    <scope>NUCLEOTIDE SEQUENCE [LARGE SCALE GENOMIC DNA]</scope>
    <source>
        <strain evidence="7">sbr112.9</strain>
    </source>
</reference>
<evidence type="ECO:0000313" key="7">
    <source>
        <dbReference type="Proteomes" id="UP000237271"/>
    </source>
</evidence>
<dbReference type="GO" id="GO:0005509">
    <property type="term" value="F:calcium ion binding"/>
    <property type="evidence" value="ECO:0007669"/>
    <property type="project" value="InterPro"/>
</dbReference>
<feature type="compositionally biased region" description="Polar residues" evidence="4">
    <location>
        <begin position="913"/>
        <end position="930"/>
    </location>
</feature>
<evidence type="ECO:0000256" key="3">
    <source>
        <dbReference type="ARBA" id="ARBA00022837"/>
    </source>
</evidence>
<keyword evidence="7" id="KW-1185">Reference proteome</keyword>
<feature type="region of interest" description="Disordered" evidence="4">
    <location>
        <begin position="551"/>
        <end position="586"/>
    </location>
</feature>
<dbReference type="PANTHER" id="PTHR34524">
    <property type="entry name" value="CALCYPHOSIN"/>
    <property type="match status" value="1"/>
</dbReference>
<dbReference type="PROSITE" id="PS00018">
    <property type="entry name" value="EF_HAND_1"/>
    <property type="match status" value="1"/>
</dbReference>
<dbReference type="SMART" id="SM00054">
    <property type="entry name" value="EFh"/>
    <property type="match status" value="5"/>
</dbReference>
<dbReference type="Pfam" id="PF13202">
    <property type="entry name" value="EF-hand_5"/>
    <property type="match status" value="1"/>
</dbReference>
<protein>
    <submittedName>
        <fullName evidence="6">Calcyphosin-like protein</fullName>
    </submittedName>
</protein>
<feature type="compositionally biased region" description="Polar residues" evidence="4">
    <location>
        <begin position="551"/>
        <end position="584"/>
    </location>
</feature>
<organism evidence="6 7">
    <name type="scientific">Phytophthora palmivora</name>
    <dbReference type="NCBI Taxonomy" id="4796"/>
    <lineage>
        <taxon>Eukaryota</taxon>
        <taxon>Sar</taxon>
        <taxon>Stramenopiles</taxon>
        <taxon>Oomycota</taxon>
        <taxon>Peronosporomycetes</taxon>
        <taxon>Peronosporales</taxon>
        <taxon>Peronosporaceae</taxon>
        <taxon>Phytophthora</taxon>
    </lineage>
</organism>
<dbReference type="InterPro" id="IPR018247">
    <property type="entry name" value="EF_Hand_1_Ca_BS"/>
</dbReference>
<dbReference type="Gene3D" id="1.10.238.10">
    <property type="entry name" value="EF-hand"/>
    <property type="match status" value="7"/>
</dbReference>
<feature type="compositionally biased region" description="Polar residues" evidence="4">
    <location>
        <begin position="880"/>
        <end position="893"/>
    </location>
</feature>
<name>A0A2P4X3P4_9STRA</name>
<evidence type="ECO:0000256" key="1">
    <source>
        <dbReference type="ARBA" id="ARBA00022723"/>
    </source>
</evidence>
<evidence type="ECO:0000256" key="4">
    <source>
        <dbReference type="SAM" id="MobiDB-lite"/>
    </source>
</evidence>
<feature type="region of interest" description="Disordered" evidence="4">
    <location>
        <begin position="912"/>
        <end position="933"/>
    </location>
</feature>
<dbReference type="PROSITE" id="PS50222">
    <property type="entry name" value="EF_HAND_2"/>
    <property type="match status" value="2"/>
</dbReference>
<evidence type="ECO:0000259" key="5">
    <source>
        <dbReference type="PROSITE" id="PS50222"/>
    </source>
</evidence>
<keyword evidence="1" id="KW-0479">Metal-binding</keyword>
<feature type="region of interest" description="Disordered" evidence="4">
    <location>
        <begin position="837"/>
        <end position="897"/>
    </location>
</feature>